<reference evidence="5 6" key="1">
    <citation type="submission" date="2018-05" db="EMBL/GenBank/DDBJ databases">
        <title>Genomic Encyclopedia of Archaeal and Bacterial Type Strains, Phase II (KMG-II): from individual species to whole genera.</title>
        <authorList>
            <person name="Goeker M."/>
        </authorList>
    </citation>
    <scope>NUCLEOTIDE SEQUENCE [LARGE SCALE GENOMIC DNA]</scope>
    <source>
        <strain evidence="5 6">DSM 19975</strain>
    </source>
</reference>
<dbReference type="GO" id="GO:0003700">
    <property type="term" value="F:DNA-binding transcription factor activity"/>
    <property type="evidence" value="ECO:0007669"/>
    <property type="project" value="InterPro"/>
</dbReference>
<dbReference type="PROSITE" id="PS01124">
    <property type="entry name" value="HTH_ARAC_FAMILY_2"/>
    <property type="match status" value="1"/>
</dbReference>
<dbReference type="SMART" id="SM00342">
    <property type="entry name" value="HTH_ARAC"/>
    <property type="match status" value="1"/>
</dbReference>
<dbReference type="InterPro" id="IPR020449">
    <property type="entry name" value="Tscrpt_reg_AraC-type_HTH"/>
</dbReference>
<dbReference type="EMBL" id="QGHA01000002">
    <property type="protein sequence ID" value="PWK78868.1"/>
    <property type="molecule type" value="Genomic_DNA"/>
</dbReference>
<feature type="domain" description="HTH araC/xylS-type" evidence="4">
    <location>
        <begin position="192"/>
        <end position="290"/>
    </location>
</feature>
<comment type="caution">
    <text evidence="5">The sequence shown here is derived from an EMBL/GenBank/DDBJ whole genome shotgun (WGS) entry which is preliminary data.</text>
</comment>
<sequence length="295" mass="34447">MQNMVRRVLRHTFSLLNVDYVQLGKKWNYSGVMSPYYRLYYIDAGFGEIVSTGIVHQLEAGYLYLIPSFTPCDLRCSSFLSQYFIQFFEESTDGVSLFADNRSIYKVPVTQLDIMNFNRLLQINPGRGINRSDNPRIYEKKIYYEEYQELNNRQGLADYFETHAIILQLVSRFLTADIFKPKKFRNMPCKIHHALSYILMNLDRKITVTMLAEQANQNVDHFSRLFQLHLGARPIDYIITKKVERAQYLIVTTQMTFTEIAAATGFESVSYFSRIFKKITGTSPSVYRAKIEEVN</sequence>
<keyword evidence="1" id="KW-0805">Transcription regulation</keyword>
<evidence type="ECO:0000256" key="3">
    <source>
        <dbReference type="ARBA" id="ARBA00023163"/>
    </source>
</evidence>
<dbReference type="AlphaFoldDB" id="A0A316HE55"/>
<dbReference type="InterPro" id="IPR018060">
    <property type="entry name" value="HTH_AraC"/>
</dbReference>
<dbReference type="GO" id="GO:0043565">
    <property type="term" value="F:sequence-specific DNA binding"/>
    <property type="evidence" value="ECO:0007669"/>
    <property type="project" value="InterPro"/>
</dbReference>
<evidence type="ECO:0000313" key="6">
    <source>
        <dbReference type="Proteomes" id="UP000245678"/>
    </source>
</evidence>
<name>A0A316HE55_9SPHI</name>
<evidence type="ECO:0000256" key="2">
    <source>
        <dbReference type="ARBA" id="ARBA00023125"/>
    </source>
</evidence>
<dbReference type="InterPro" id="IPR009057">
    <property type="entry name" value="Homeodomain-like_sf"/>
</dbReference>
<dbReference type="PROSITE" id="PS00041">
    <property type="entry name" value="HTH_ARAC_FAMILY_1"/>
    <property type="match status" value="1"/>
</dbReference>
<dbReference type="PRINTS" id="PR00032">
    <property type="entry name" value="HTHARAC"/>
</dbReference>
<dbReference type="PANTHER" id="PTHR43280">
    <property type="entry name" value="ARAC-FAMILY TRANSCRIPTIONAL REGULATOR"/>
    <property type="match status" value="1"/>
</dbReference>
<accession>A0A316HE55</accession>
<keyword evidence="2" id="KW-0238">DNA-binding</keyword>
<organism evidence="5 6">
    <name type="scientific">Mucilaginibacter oryzae</name>
    <dbReference type="NCBI Taxonomy" id="468058"/>
    <lineage>
        <taxon>Bacteria</taxon>
        <taxon>Pseudomonadati</taxon>
        <taxon>Bacteroidota</taxon>
        <taxon>Sphingobacteriia</taxon>
        <taxon>Sphingobacteriales</taxon>
        <taxon>Sphingobacteriaceae</taxon>
        <taxon>Mucilaginibacter</taxon>
    </lineage>
</organism>
<gene>
    <name evidence="5" type="ORF">LX99_01321</name>
</gene>
<keyword evidence="6" id="KW-1185">Reference proteome</keyword>
<dbReference type="SUPFAM" id="SSF46689">
    <property type="entry name" value="Homeodomain-like"/>
    <property type="match status" value="2"/>
</dbReference>
<dbReference type="PANTHER" id="PTHR43280:SF2">
    <property type="entry name" value="HTH-TYPE TRANSCRIPTIONAL REGULATOR EXSA"/>
    <property type="match status" value="1"/>
</dbReference>
<evidence type="ECO:0000256" key="1">
    <source>
        <dbReference type="ARBA" id="ARBA00023015"/>
    </source>
</evidence>
<protein>
    <submittedName>
        <fullName evidence="5">Helix-turn-helix protein</fullName>
    </submittedName>
</protein>
<proteinExistence type="predicted"/>
<dbReference type="InterPro" id="IPR018062">
    <property type="entry name" value="HTH_AraC-typ_CS"/>
</dbReference>
<dbReference type="Pfam" id="PF12833">
    <property type="entry name" value="HTH_18"/>
    <property type="match status" value="1"/>
</dbReference>
<evidence type="ECO:0000313" key="5">
    <source>
        <dbReference type="EMBL" id="PWK78868.1"/>
    </source>
</evidence>
<keyword evidence="3" id="KW-0804">Transcription</keyword>
<dbReference type="Proteomes" id="UP000245678">
    <property type="component" value="Unassembled WGS sequence"/>
</dbReference>
<evidence type="ECO:0000259" key="4">
    <source>
        <dbReference type="PROSITE" id="PS01124"/>
    </source>
</evidence>
<dbReference type="Gene3D" id="1.10.10.60">
    <property type="entry name" value="Homeodomain-like"/>
    <property type="match status" value="2"/>
</dbReference>